<evidence type="ECO:0000256" key="1">
    <source>
        <dbReference type="SAM" id="MobiDB-lite"/>
    </source>
</evidence>
<gene>
    <name evidence="2" type="ORF">EJ08DRAFT_662079</name>
</gene>
<proteinExistence type="predicted"/>
<accession>A0A9P4TWC9</accession>
<feature type="compositionally biased region" description="Polar residues" evidence="1">
    <location>
        <begin position="72"/>
        <end position="83"/>
    </location>
</feature>
<comment type="caution">
    <text evidence="2">The sequence shown here is derived from an EMBL/GenBank/DDBJ whole genome shotgun (WGS) entry which is preliminary data.</text>
</comment>
<evidence type="ECO:0000313" key="2">
    <source>
        <dbReference type="EMBL" id="KAF2429124.1"/>
    </source>
</evidence>
<dbReference type="AlphaFoldDB" id="A0A9P4TWC9"/>
<feature type="region of interest" description="Disordered" evidence="1">
    <location>
        <begin position="72"/>
        <end position="115"/>
    </location>
</feature>
<dbReference type="Proteomes" id="UP000800235">
    <property type="component" value="Unassembled WGS sequence"/>
</dbReference>
<dbReference type="EMBL" id="MU007050">
    <property type="protein sequence ID" value="KAF2429124.1"/>
    <property type="molecule type" value="Genomic_DNA"/>
</dbReference>
<feature type="compositionally biased region" description="Basic and acidic residues" evidence="1">
    <location>
        <begin position="421"/>
        <end position="465"/>
    </location>
</feature>
<organism evidence="2 3">
    <name type="scientific">Tothia fuscella</name>
    <dbReference type="NCBI Taxonomy" id="1048955"/>
    <lineage>
        <taxon>Eukaryota</taxon>
        <taxon>Fungi</taxon>
        <taxon>Dikarya</taxon>
        <taxon>Ascomycota</taxon>
        <taxon>Pezizomycotina</taxon>
        <taxon>Dothideomycetes</taxon>
        <taxon>Pleosporomycetidae</taxon>
        <taxon>Venturiales</taxon>
        <taxon>Cylindrosympodiaceae</taxon>
        <taxon>Tothia</taxon>
    </lineage>
</organism>
<feature type="region of interest" description="Disordered" evidence="1">
    <location>
        <begin position="421"/>
        <end position="484"/>
    </location>
</feature>
<keyword evidence="3" id="KW-1185">Reference proteome</keyword>
<sequence>MVLMAGMASHDFDLIDPQLSSLQAGSMMNHHDPYETNPVTLSSINSRSNTASVIANTNWKILTPTSPFPIPVTNTQRRNQASNPAIEPPAEPQTSSANIANKAGDGFSEVHPEQHSLDGVVTESDALSSIDPKIPLPELDSLPENQRGQTRFRRATYPPQSSPVPNQEAIHIIYKSLRDPATDKVVLYPLTGKALKAIAGIPQHISKGIGGATVDTFVDRGAQIQELATRVYNYVPYGKRSNPDVVDPVMTNKYTSNLFSMARQRSRNESFCGLVPGFKLYTKVFKEYVQSIVSDTMDATLKPENLLPIENFFFQTRCKVDLKRMVMLNPMTSHEEALFTVQDIPAEVRTRCKASGIGLQSLQAFFGDHPDLVRYRQEKHPLFAQRQAEEKARLDADNRKVFTGAAPACVIGSIQFVESKEEKKKRKLEETENTREDDQVAKKMKVDGDRDGVVDEVEVGERSKGMDMVGYDGNPMGSFADTSH</sequence>
<protein>
    <submittedName>
        <fullName evidence="2">Uncharacterized protein</fullName>
    </submittedName>
</protein>
<evidence type="ECO:0000313" key="3">
    <source>
        <dbReference type="Proteomes" id="UP000800235"/>
    </source>
</evidence>
<reference evidence="2" key="1">
    <citation type="journal article" date="2020" name="Stud. Mycol.">
        <title>101 Dothideomycetes genomes: a test case for predicting lifestyles and emergence of pathogens.</title>
        <authorList>
            <person name="Haridas S."/>
            <person name="Albert R."/>
            <person name="Binder M."/>
            <person name="Bloem J."/>
            <person name="Labutti K."/>
            <person name="Salamov A."/>
            <person name="Andreopoulos B."/>
            <person name="Baker S."/>
            <person name="Barry K."/>
            <person name="Bills G."/>
            <person name="Bluhm B."/>
            <person name="Cannon C."/>
            <person name="Castanera R."/>
            <person name="Culley D."/>
            <person name="Daum C."/>
            <person name="Ezra D."/>
            <person name="Gonzalez J."/>
            <person name="Henrissat B."/>
            <person name="Kuo A."/>
            <person name="Liang C."/>
            <person name="Lipzen A."/>
            <person name="Lutzoni F."/>
            <person name="Magnuson J."/>
            <person name="Mondo S."/>
            <person name="Nolan M."/>
            <person name="Ohm R."/>
            <person name="Pangilinan J."/>
            <person name="Park H.-J."/>
            <person name="Ramirez L."/>
            <person name="Alfaro M."/>
            <person name="Sun H."/>
            <person name="Tritt A."/>
            <person name="Yoshinaga Y."/>
            <person name="Zwiers L.-H."/>
            <person name="Turgeon B."/>
            <person name="Goodwin S."/>
            <person name="Spatafora J."/>
            <person name="Crous P."/>
            <person name="Grigoriev I."/>
        </authorList>
    </citation>
    <scope>NUCLEOTIDE SEQUENCE</scope>
    <source>
        <strain evidence="2">CBS 130266</strain>
    </source>
</reference>
<name>A0A9P4TWC9_9PEZI</name>